<organism evidence="3 4">
    <name type="scientific">Roseateles flavus</name>
    <dbReference type="NCBI Taxonomy" id="3149041"/>
    <lineage>
        <taxon>Bacteria</taxon>
        <taxon>Pseudomonadati</taxon>
        <taxon>Pseudomonadota</taxon>
        <taxon>Betaproteobacteria</taxon>
        <taxon>Burkholderiales</taxon>
        <taxon>Sphaerotilaceae</taxon>
        <taxon>Roseateles</taxon>
    </lineage>
</organism>
<dbReference type="SUPFAM" id="SSF49503">
    <property type="entry name" value="Cupredoxins"/>
    <property type="match status" value="1"/>
</dbReference>
<evidence type="ECO:0000256" key="1">
    <source>
        <dbReference type="ARBA" id="ARBA00004418"/>
    </source>
</evidence>
<keyword evidence="2" id="KW-0732">Signal</keyword>
<dbReference type="InterPro" id="IPR008972">
    <property type="entry name" value="Cupredoxin"/>
</dbReference>
<name>A0ABV0GHQ1_9BURK</name>
<accession>A0ABV0GHQ1</accession>
<dbReference type="Gene3D" id="2.60.40.420">
    <property type="entry name" value="Cupredoxins - blue copper proteins"/>
    <property type="match status" value="1"/>
</dbReference>
<dbReference type="CDD" id="cd04221">
    <property type="entry name" value="MauL"/>
    <property type="match status" value="1"/>
</dbReference>
<dbReference type="EMBL" id="JBDPZC010000008">
    <property type="protein sequence ID" value="MEO3714593.1"/>
    <property type="molecule type" value="Genomic_DNA"/>
</dbReference>
<evidence type="ECO:0000256" key="2">
    <source>
        <dbReference type="SAM" id="SignalP"/>
    </source>
</evidence>
<feature type="chain" id="PRO_5046749365" evidence="2">
    <location>
        <begin position="28"/>
        <end position="205"/>
    </location>
</feature>
<dbReference type="InterPro" id="IPR034242">
    <property type="entry name" value="MauL"/>
</dbReference>
<evidence type="ECO:0000313" key="4">
    <source>
        <dbReference type="Proteomes" id="UP001462640"/>
    </source>
</evidence>
<dbReference type="InterPro" id="IPR008969">
    <property type="entry name" value="CarboxyPept-like_regulatory"/>
</dbReference>
<evidence type="ECO:0000313" key="3">
    <source>
        <dbReference type="EMBL" id="MEO3714593.1"/>
    </source>
</evidence>
<comment type="caution">
    <text evidence="3">The sequence shown here is derived from an EMBL/GenBank/DDBJ whole genome shotgun (WGS) entry which is preliminary data.</text>
</comment>
<keyword evidence="4" id="KW-1185">Reference proteome</keyword>
<dbReference type="RefSeq" id="WP_347611677.1">
    <property type="nucleotide sequence ID" value="NZ_JBDPZC010000008.1"/>
</dbReference>
<comment type="subcellular location">
    <subcellularLocation>
        <location evidence="1">Periplasm</location>
    </subcellularLocation>
</comment>
<protein>
    <submittedName>
        <fullName evidence="3">Methylamine utilization protein</fullName>
    </submittedName>
</protein>
<dbReference type="Proteomes" id="UP001462640">
    <property type="component" value="Unassembled WGS sequence"/>
</dbReference>
<dbReference type="SUPFAM" id="SSF49464">
    <property type="entry name" value="Carboxypeptidase regulatory domain-like"/>
    <property type="match status" value="1"/>
</dbReference>
<sequence length="205" mass="21987">MQPTLPRTIRTLLGGSCAALCLLPSLAAAIPWQFQLRTAEGQPLAEAVVAVEIKGPARSSNGRAEMAQRDRQFQPHVLVVQTGTAVSFPNFDTVRHHVYSFSPIKPFDIKLYSGTPSEPVVFDKPGVAALGCNIHDRMGAFIVVVDTPVFGKTNAQGELSLDLPPGEHALKLWHPSRLQPLLLSQKLTVPAGQASGQSSLVLAPQ</sequence>
<gene>
    <name evidence="3" type="ORF">ABDJ40_17630</name>
</gene>
<proteinExistence type="predicted"/>
<feature type="signal peptide" evidence="2">
    <location>
        <begin position="1"/>
        <end position="27"/>
    </location>
</feature>
<reference evidence="3 4" key="1">
    <citation type="submission" date="2024-05" db="EMBL/GenBank/DDBJ databases">
        <title>Roseateles sp. 2.12 16S ribosomal RNA gene Genome sequencing and assembly.</title>
        <authorList>
            <person name="Woo H."/>
        </authorList>
    </citation>
    <scope>NUCLEOTIDE SEQUENCE [LARGE SCALE GENOMIC DNA]</scope>
    <source>
        <strain evidence="3 4">2.12</strain>
    </source>
</reference>